<evidence type="ECO:0000313" key="1">
    <source>
        <dbReference type="EMBL" id="GLI34414.1"/>
    </source>
</evidence>
<gene>
    <name evidence="1" type="ORF">DAMNIGENAA_18470</name>
</gene>
<protein>
    <submittedName>
        <fullName evidence="1">Uncharacterized protein</fullName>
    </submittedName>
</protein>
<keyword evidence="2" id="KW-1185">Reference proteome</keyword>
<reference evidence="1" key="1">
    <citation type="submission" date="2022-12" db="EMBL/GenBank/DDBJ databases">
        <title>Reference genome sequencing for broad-spectrum identification of bacterial and archaeal isolates by mass spectrometry.</title>
        <authorList>
            <person name="Sekiguchi Y."/>
            <person name="Tourlousse D.M."/>
        </authorList>
    </citation>
    <scope>NUCLEOTIDE SEQUENCE</scope>
    <source>
        <strain evidence="1">ASRB1</strain>
    </source>
</reference>
<dbReference type="EMBL" id="BSDR01000001">
    <property type="protein sequence ID" value="GLI34414.1"/>
    <property type="molecule type" value="Genomic_DNA"/>
</dbReference>
<proteinExistence type="predicted"/>
<accession>A0A9W6FST6</accession>
<dbReference type="AlphaFoldDB" id="A0A9W6FST6"/>
<evidence type="ECO:0000313" key="2">
    <source>
        <dbReference type="Proteomes" id="UP001144372"/>
    </source>
</evidence>
<comment type="caution">
    <text evidence="1">The sequence shown here is derived from an EMBL/GenBank/DDBJ whole genome shotgun (WGS) entry which is preliminary data.</text>
</comment>
<organism evidence="1 2">
    <name type="scientific">Desulforhabdus amnigena</name>
    <dbReference type="NCBI Taxonomy" id="40218"/>
    <lineage>
        <taxon>Bacteria</taxon>
        <taxon>Pseudomonadati</taxon>
        <taxon>Thermodesulfobacteriota</taxon>
        <taxon>Syntrophobacteria</taxon>
        <taxon>Syntrophobacterales</taxon>
        <taxon>Syntrophobacteraceae</taxon>
        <taxon>Desulforhabdus</taxon>
    </lineage>
</organism>
<sequence length="67" mass="6986">MVLDEPKESDDVFKVNGFTMLMDKDLHAQTKDVTVDYVTYGMGSGFKVTSEVPVGGGGGCGSGSCSC</sequence>
<name>A0A9W6FST6_9BACT</name>
<dbReference type="InterPro" id="IPR035903">
    <property type="entry name" value="HesB-like_dom_sf"/>
</dbReference>
<dbReference type="Gene3D" id="2.60.300.12">
    <property type="entry name" value="HesB-like domain"/>
    <property type="match status" value="1"/>
</dbReference>
<dbReference type="SUPFAM" id="SSF89360">
    <property type="entry name" value="HesB-like domain"/>
    <property type="match status" value="1"/>
</dbReference>
<dbReference type="Proteomes" id="UP001144372">
    <property type="component" value="Unassembled WGS sequence"/>
</dbReference>